<dbReference type="PANTHER" id="PTHR47642:SF5">
    <property type="entry name" value="ATP-DEPENDENT DNA HELICASE"/>
    <property type="match status" value="1"/>
</dbReference>
<dbReference type="InterPro" id="IPR027417">
    <property type="entry name" value="P-loop_NTPase"/>
</dbReference>
<evidence type="ECO:0000313" key="2">
    <source>
        <dbReference type="EMBL" id="CAE6930893.1"/>
    </source>
</evidence>
<organism evidence="2 3">
    <name type="scientific">Symbiodinium natans</name>
    <dbReference type="NCBI Taxonomy" id="878477"/>
    <lineage>
        <taxon>Eukaryota</taxon>
        <taxon>Sar</taxon>
        <taxon>Alveolata</taxon>
        <taxon>Dinophyceae</taxon>
        <taxon>Suessiales</taxon>
        <taxon>Symbiodiniaceae</taxon>
        <taxon>Symbiodinium</taxon>
    </lineage>
</organism>
<dbReference type="OrthoDB" id="421356at2759"/>
<feature type="region of interest" description="Disordered" evidence="1">
    <location>
        <begin position="46"/>
        <end position="97"/>
    </location>
</feature>
<comment type="caution">
    <text evidence="2">The sequence shown here is derived from an EMBL/GenBank/DDBJ whole genome shotgun (WGS) entry which is preliminary data.</text>
</comment>
<feature type="compositionally biased region" description="Basic and acidic residues" evidence="1">
    <location>
        <begin position="62"/>
        <end position="71"/>
    </location>
</feature>
<evidence type="ECO:0000256" key="1">
    <source>
        <dbReference type="SAM" id="MobiDB-lite"/>
    </source>
</evidence>
<dbReference type="PANTHER" id="PTHR47642">
    <property type="entry name" value="ATP-DEPENDENT DNA HELICASE"/>
    <property type="match status" value="1"/>
</dbReference>
<dbReference type="SUPFAM" id="SSF52540">
    <property type="entry name" value="P-loop containing nucleoside triphosphate hydrolases"/>
    <property type="match status" value="1"/>
</dbReference>
<feature type="region of interest" description="Disordered" evidence="1">
    <location>
        <begin position="163"/>
        <end position="197"/>
    </location>
</feature>
<dbReference type="InterPro" id="IPR051055">
    <property type="entry name" value="PIF1_helicase"/>
</dbReference>
<dbReference type="EMBL" id="CAJNDS010000041">
    <property type="protein sequence ID" value="CAE6930893.1"/>
    <property type="molecule type" value="Genomic_DNA"/>
</dbReference>
<proteinExistence type="predicted"/>
<feature type="compositionally biased region" description="Acidic residues" evidence="1">
    <location>
        <begin position="583"/>
        <end position="605"/>
    </location>
</feature>
<dbReference type="Pfam" id="PF13245">
    <property type="entry name" value="AAA_19"/>
    <property type="match status" value="1"/>
</dbReference>
<dbReference type="Gene3D" id="3.40.50.300">
    <property type="entry name" value="P-loop containing nucleotide triphosphate hydrolases"/>
    <property type="match status" value="1"/>
</dbReference>
<reference evidence="2" key="1">
    <citation type="submission" date="2021-02" db="EMBL/GenBank/DDBJ databases">
        <authorList>
            <person name="Dougan E. K."/>
            <person name="Rhodes N."/>
            <person name="Thang M."/>
            <person name="Chan C."/>
        </authorList>
    </citation>
    <scope>NUCLEOTIDE SEQUENCE</scope>
</reference>
<name>A0A812GZH8_9DINO</name>
<evidence type="ECO:0000313" key="3">
    <source>
        <dbReference type="Proteomes" id="UP000604046"/>
    </source>
</evidence>
<keyword evidence="3" id="KW-1185">Reference proteome</keyword>
<dbReference type="Proteomes" id="UP000604046">
    <property type="component" value="Unassembled WGS sequence"/>
</dbReference>
<protein>
    <submittedName>
        <fullName evidence="2">PIF1 protein</fullName>
    </submittedName>
</protein>
<feature type="compositionally biased region" description="Acidic residues" evidence="1">
    <location>
        <begin position="84"/>
        <end position="97"/>
    </location>
</feature>
<feature type="region of interest" description="Disordered" evidence="1">
    <location>
        <begin position="536"/>
        <end position="609"/>
    </location>
</feature>
<sequence>MAPKASGGAGKRSAQNYVASLWAQGLDEEAVRRRLQEDGYKSARVSQLLKATRPAQPAADHASNEVSDHSGQEAAQPAAVAMDVDSESDAEEGDDEELGVVSVATYLAEVNASNQQERAELDAGDVHRLEVLEEGTESNSNDGGGTLAEEAADELAPALIEISSSDDSGAQPPPTNDPVMKRAAAQKKPASRGPWPNERCAGYDGAPCRFNPQAPGQPARVHPDRGDTACPFCDKAKMQAAGPVTRCNRLTTALKCFLTRDESIYEAALARVQLFVGEEQAQQFATRVRAAQQRGARRAAGPAPPAATWEHCLSNRQSIEKKLSDRCRQEYDAAVQRDQRVGEIGHVAPNDTDLPMPSDPTARKVEEWCKSGSWQHATVPASQCTACKHDEYVPQPEHVPAPLRKLKPKVLVALRPLDVDTGVAERAQYGYRVHTCMITFAWSQESVQRKIAKLRKRRDRQAARAALDFLLTSQDSAYGQFLERHEAFLAKHGDDAPEKVRKRPLRFIEEEGLECCLWPHLYWRRNLCETVARASHEARRERGQSSKPAGAPMRRVADSTSEDEDEQGRAAASAGTDGAETQAADDEEQEDAQGGEEAEDLDEDPGVQISETKLGRIKRGFIRKVLSPVMGYGADYELLHFVYDLSMWTTIGAKKNVASRSGVSLRIVLKGAPWTPQYWRVRHQAVIDMQRQCGNATLFRTHAPYERTFPYHRWVMHEQDALGRARMGLAGAETLHMAHVLLQLDNGYFRGSMARTGRADRTWQGHLLGPEDVASGCSTVKAHVTRLEFQDGKRKRATQKYHGRGTTHSHSLDFLENVRAIGLERKLSASIPPADTQPFLHGLVRDSQQDYKDSKLPVREEESAWDEEEQKLLLHHSEEDKAAHVRAYFPSAMEITKCHEDVQWGDGNGAVLRYVATYNTKFSSSMNNDWLNDDASDYSVARRVLCGHKPLEPEMWLTLAQERFPQVAFSGTLVDVMPPTPECAEKPAWVETYEEAEWRRKDMPLIEFLRKSNADGHVIHYIQEAHKRRVMEQVQAKMGEDDRTFARRRKQLLSAFHNHKKECKRRGDQPSGLAEFLEDEAGVDGLTPLESFANDYETRGEKLVAATMHSMLNDKYYGQWLALHVPFRRLEQFVEDAAEVMEHVPQKYRNFALCLHHAPDFWESEGAIRSAMELEAHSQAHIDTILCKVRAQRHLLQRYLKGEIDVTEVVSAEEAEEGAGRDGSKPPAKLTASQKRLARAMETQMQVAMEASQADDDEALEDCVARAAAHKIIFASGPPGTGKTFVIHEQIRKWKQKGARILFALPTGQLASEIRSMHPDIDVDTNHGAFLLHKPPQEAMAILTQYDLAVIDEVSMLTEEHFERVLAMWKFADQLPCWVLAGDFWQLPVVDQTAERCELSRAWPGHVRTIEFHEQIRCKCPTLQKKLNILRTSVPSMRQLKKMLRGHRAWKTNQPSGWDIQQLFREHEDTTVVTCTRRGAAAVNDLASQVFFENRHKAPLGRLPLDFEANQDNYTAKGSLKKGPLSPADTVIYAGMRVFLTKNMSKEDDFVNGMAATVVDFDARSRCLEVLTRTNQRLAVHMISHELDDGRRVSCFPVRLGYACTVPKVQGMTLPHITFWVDAAGCRAAAYVALSRVERDSEYLIAGKVSPAHFVPAH</sequence>
<gene>
    <name evidence="2" type="primary">PIF1</name>
    <name evidence="2" type="ORF">SNAT2548_LOCUS839</name>
</gene>
<dbReference type="CDD" id="cd18809">
    <property type="entry name" value="SF1_C_RecD"/>
    <property type="match status" value="1"/>
</dbReference>
<accession>A0A812GZH8</accession>